<name>A0A2S8FMA3_9BACT</name>
<evidence type="ECO:0000313" key="2">
    <source>
        <dbReference type="Proteomes" id="UP000240009"/>
    </source>
</evidence>
<organism evidence="1 2">
    <name type="scientific">Blastopirellula marina</name>
    <dbReference type="NCBI Taxonomy" id="124"/>
    <lineage>
        <taxon>Bacteria</taxon>
        <taxon>Pseudomonadati</taxon>
        <taxon>Planctomycetota</taxon>
        <taxon>Planctomycetia</taxon>
        <taxon>Pirellulales</taxon>
        <taxon>Pirellulaceae</taxon>
        <taxon>Blastopirellula</taxon>
    </lineage>
</organism>
<proteinExistence type="predicted"/>
<comment type="caution">
    <text evidence="1">The sequence shown here is derived from an EMBL/GenBank/DDBJ whole genome shotgun (WGS) entry which is preliminary data.</text>
</comment>
<evidence type="ECO:0000313" key="1">
    <source>
        <dbReference type="EMBL" id="PQO33328.1"/>
    </source>
</evidence>
<protein>
    <recommendedName>
        <fullName evidence="3">DUF3168 domain-containing protein</fullName>
    </recommendedName>
</protein>
<gene>
    <name evidence="1" type="ORF">C5Y96_10780</name>
</gene>
<dbReference type="EMBL" id="PUIA01000035">
    <property type="protein sequence ID" value="PQO33328.1"/>
    <property type="molecule type" value="Genomic_DNA"/>
</dbReference>
<evidence type="ECO:0008006" key="3">
    <source>
        <dbReference type="Google" id="ProtNLM"/>
    </source>
</evidence>
<reference evidence="1 2" key="1">
    <citation type="submission" date="2018-02" db="EMBL/GenBank/DDBJ databases">
        <title>Comparative genomes isolates from brazilian mangrove.</title>
        <authorList>
            <person name="Araujo J.E."/>
            <person name="Taketani R.G."/>
            <person name="Silva M.C.P."/>
            <person name="Loureco M.V."/>
            <person name="Andreote F.D."/>
        </authorList>
    </citation>
    <scope>NUCLEOTIDE SEQUENCE [LARGE SCALE GENOMIC DNA]</scope>
    <source>
        <strain evidence="1 2">HEX-2 MGV</strain>
    </source>
</reference>
<dbReference type="AlphaFoldDB" id="A0A2S8FMA3"/>
<dbReference type="Proteomes" id="UP000240009">
    <property type="component" value="Unassembled WGS sequence"/>
</dbReference>
<dbReference type="OrthoDB" id="280112at2"/>
<accession>A0A2S8FMA3</accession>
<dbReference type="RefSeq" id="WP_105352990.1">
    <property type="nucleotide sequence ID" value="NZ_PUIA01000035.1"/>
</dbReference>
<sequence>MPATSETLWDAIVGQINGLELDGLTTANIRQQPVPLNPADNQLTAGAIVSPVTETEGTNGTNRSRDIGYGFQITLLKVSNGALTKTAQQTLLPWRAAIRQHFHHQSPLAAHGCYLCTVEHAPVVLPDAWKHHIDASALTIRCWVLEQGN</sequence>